<feature type="region of interest" description="Disordered" evidence="2">
    <location>
        <begin position="519"/>
        <end position="562"/>
    </location>
</feature>
<dbReference type="EMBL" id="CAJPWZ010000659">
    <property type="protein sequence ID" value="CAG2198010.1"/>
    <property type="molecule type" value="Genomic_DNA"/>
</dbReference>
<keyword evidence="5" id="KW-1185">Reference proteome</keyword>
<dbReference type="PROSITE" id="PS50966">
    <property type="entry name" value="ZF_SWIM"/>
    <property type="match status" value="1"/>
</dbReference>
<comment type="caution">
    <text evidence="4">The sequence shown here is derived from an EMBL/GenBank/DDBJ whole genome shotgun (WGS) entry which is preliminary data.</text>
</comment>
<accession>A0A8S3QMC3</accession>
<sequence>MKSSQDGRSWKRYNKSYTYYFKSSHGTRLRASCKGSFRCKNAGCPYLKYYNSENSQRVLKEGDETNCDECGGEMEFIHCDAVKIWQFLRDKNFVNVYHFGDHTCLVTNKPYPPVDQIKSMYELNPDFKPCEVSSKLIMNKVETAASREEVEDMAFNLVDDSKARNIKQSVVGKSGDVCRKLFELQNKCVDIYKDPYLLYKFQMLEQNINTSTCKVILSEFKKDRIVKSEWTSNEQNYVFVLKSSKEKLKLLTEIMKLDDIMGEEYVYVDFKENRIKGKGKNLKTLGLSVYHVILKKVVWLVRMDCEKEDKETVLLFLKGIDEMLKQYSDQKINEFRPASGWMMDEGGGLHSALETKYGAIYCQDKVENDDKEQKIVELRKKINDMVHSTTVNQYNSQYNEVKRFITENNKSSLLKWLQWWDKRRNHVMDAYRDVSAPNTNLAEVSHASTTHCGGSNLNLIQTAVFDISDCFKYAQAVKGYFSGVVKAGSGPSYQRKQMILEQRADNRAESLLHELDGQFKGGKAPQLPKNSTFMAEPSASHRADKSSDKDKRPIGKTRTNNSKEFNLRIEKARAMGDYRCIEVNIHSPMQATVSLVSPEGETYSVYFDQKATCSCPFSKLQSTEKLRKVACKHRLFILICLDFSQTCNMIKQYSYTLTEVGDIINRLDAFALEPNLLKLNIPSTSNYSDLKNRYWHLTASDPFELTYLHGIISKCYGCDKKYTDINRKTPFDVIIKHLEVRPRFNKDKKEWYISANKEKSNAYYHLQTDCVQKVHPNFKAGDIIITNELRQTLSEEHRHYLTNLGIEL</sequence>
<evidence type="ECO:0000256" key="2">
    <source>
        <dbReference type="SAM" id="MobiDB-lite"/>
    </source>
</evidence>
<evidence type="ECO:0000259" key="3">
    <source>
        <dbReference type="PROSITE" id="PS50966"/>
    </source>
</evidence>
<protein>
    <recommendedName>
        <fullName evidence="3">SWIM-type domain-containing protein</fullName>
    </recommendedName>
</protein>
<evidence type="ECO:0000256" key="1">
    <source>
        <dbReference type="PROSITE-ProRule" id="PRU00325"/>
    </source>
</evidence>
<proteinExistence type="predicted"/>
<dbReference type="AlphaFoldDB" id="A0A8S3QMC3"/>
<gene>
    <name evidence="4" type="ORF">MEDL_12774</name>
</gene>
<keyword evidence="1" id="KW-0862">Zinc</keyword>
<feature type="domain" description="SWIM-type" evidence="3">
    <location>
        <begin position="603"/>
        <end position="642"/>
    </location>
</feature>
<name>A0A8S3QMC3_MYTED</name>
<keyword evidence="1" id="KW-0863">Zinc-finger</keyword>
<dbReference type="GO" id="GO:0008270">
    <property type="term" value="F:zinc ion binding"/>
    <property type="evidence" value="ECO:0007669"/>
    <property type="project" value="UniProtKB-KW"/>
</dbReference>
<feature type="compositionally biased region" description="Basic and acidic residues" evidence="2">
    <location>
        <begin position="539"/>
        <end position="553"/>
    </location>
</feature>
<organism evidence="4 5">
    <name type="scientific">Mytilus edulis</name>
    <name type="common">Blue mussel</name>
    <dbReference type="NCBI Taxonomy" id="6550"/>
    <lineage>
        <taxon>Eukaryota</taxon>
        <taxon>Metazoa</taxon>
        <taxon>Spiralia</taxon>
        <taxon>Lophotrochozoa</taxon>
        <taxon>Mollusca</taxon>
        <taxon>Bivalvia</taxon>
        <taxon>Autobranchia</taxon>
        <taxon>Pteriomorphia</taxon>
        <taxon>Mytilida</taxon>
        <taxon>Mytiloidea</taxon>
        <taxon>Mytilidae</taxon>
        <taxon>Mytilinae</taxon>
        <taxon>Mytilus</taxon>
    </lineage>
</organism>
<reference evidence="4" key="1">
    <citation type="submission" date="2021-03" db="EMBL/GenBank/DDBJ databases">
        <authorList>
            <person name="Bekaert M."/>
        </authorList>
    </citation>
    <scope>NUCLEOTIDE SEQUENCE</scope>
</reference>
<dbReference type="InterPro" id="IPR007527">
    <property type="entry name" value="Znf_SWIM"/>
</dbReference>
<evidence type="ECO:0000313" key="5">
    <source>
        <dbReference type="Proteomes" id="UP000683360"/>
    </source>
</evidence>
<dbReference type="Proteomes" id="UP000683360">
    <property type="component" value="Unassembled WGS sequence"/>
</dbReference>
<evidence type="ECO:0000313" key="4">
    <source>
        <dbReference type="EMBL" id="CAG2198010.1"/>
    </source>
</evidence>
<keyword evidence="1" id="KW-0479">Metal-binding</keyword>
<dbReference type="OrthoDB" id="10048910at2759"/>